<evidence type="ECO:0000313" key="5">
    <source>
        <dbReference type="Proteomes" id="UP000287865"/>
    </source>
</evidence>
<dbReference type="RefSeq" id="WP_111568190.1">
    <property type="nucleotide sequence ID" value="NZ_PIPK01000001.1"/>
</dbReference>
<feature type="chain" id="PRO_5016243130" evidence="1">
    <location>
        <begin position="23"/>
        <end position="177"/>
    </location>
</feature>
<dbReference type="EMBL" id="PIPK01000001">
    <property type="protein sequence ID" value="RUO28535.1"/>
    <property type="molecule type" value="Genomic_DNA"/>
</dbReference>
<dbReference type="AlphaFoldDB" id="A0A327XBR5"/>
<dbReference type="EMBL" id="QLMD01000001">
    <property type="protein sequence ID" value="RAK01716.1"/>
    <property type="molecule type" value="Genomic_DNA"/>
</dbReference>
<sequence>MKRLLLISICLILWALSTSVKAVGSEVEHGDRGFSHRMQGTATLASGESIDINMLIGFQQSQTRGWYFRVGPEYVFRDNPPSSYYLNMIMDGNGQAYVLEFSQQPLKHFKVTFEGREIELMQASSADISFGMRLRIDDRQFLFDSSHPRLRIEFSEQGLSNIVAERTLRDLSIRRAQ</sequence>
<accession>A0A327XBR5</accession>
<reference evidence="3 5" key="1">
    <citation type="journal article" date="2018" name="Front. Microbiol.">
        <title>Genome-Based Analysis Reveals the Taxonomy and Diversity of the Family Idiomarinaceae.</title>
        <authorList>
            <person name="Liu Y."/>
            <person name="Lai Q."/>
            <person name="Shao Z."/>
        </authorList>
    </citation>
    <scope>NUCLEOTIDE SEQUENCE [LARGE SCALE GENOMIC DNA]</scope>
    <source>
        <strain evidence="3 5">CF12-14</strain>
    </source>
</reference>
<reference evidence="2 4" key="2">
    <citation type="submission" date="2018-06" db="EMBL/GenBank/DDBJ databases">
        <title>Genomic Encyclopedia of Type Strains, Phase III (KMG-III): the genomes of soil and plant-associated and newly described type strains.</title>
        <authorList>
            <person name="Whitman W."/>
        </authorList>
    </citation>
    <scope>NUCLEOTIDE SEQUENCE [LARGE SCALE GENOMIC DNA]</scope>
    <source>
        <strain evidence="2 4">CGMCC 1.15366</strain>
    </source>
</reference>
<organism evidence="2 4">
    <name type="scientific">Aliidiomarina maris</name>
    <dbReference type="NCBI Taxonomy" id="531312"/>
    <lineage>
        <taxon>Bacteria</taxon>
        <taxon>Pseudomonadati</taxon>
        <taxon>Pseudomonadota</taxon>
        <taxon>Gammaproteobacteria</taxon>
        <taxon>Alteromonadales</taxon>
        <taxon>Idiomarinaceae</taxon>
        <taxon>Aliidiomarina</taxon>
    </lineage>
</organism>
<gene>
    <name evidence="2" type="ORF">B0I24_101343</name>
    <name evidence="3" type="ORF">CWE07_01655</name>
</gene>
<evidence type="ECO:0000313" key="2">
    <source>
        <dbReference type="EMBL" id="RAK01716.1"/>
    </source>
</evidence>
<proteinExistence type="predicted"/>
<comment type="caution">
    <text evidence="2">The sequence shown here is derived from an EMBL/GenBank/DDBJ whole genome shotgun (WGS) entry which is preliminary data.</text>
</comment>
<dbReference type="Proteomes" id="UP000287865">
    <property type="component" value="Unassembled WGS sequence"/>
</dbReference>
<evidence type="ECO:0000256" key="1">
    <source>
        <dbReference type="SAM" id="SignalP"/>
    </source>
</evidence>
<feature type="signal peptide" evidence="1">
    <location>
        <begin position="1"/>
        <end position="22"/>
    </location>
</feature>
<keyword evidence="1" id="KW-0732">Signal</keyword>
<name>A0A327XBR5_9GAMM</name>
<protein>
    <submittedName>
        <fullName evidence="2">Uncharacterized protein</fullName>
    </submittedName>
</protein>
<evidence type="ECO:0000313" key="4">
    <source>
        <dbReference type="Proteomes" id="UP000249203"/>
    </source>
</evidence>
<evidence type="ECO:0000313" key="3">
    <source>
        <dbReference type="EMBL" id="RUO28535.1"/>
    </source>
</evidence>
<dbReference type="Proteomes" id="UP000249203">
    <property type="component" value="Unassembled WGS sequence"/>
</dbReference>
<keyword evidence="5" id="KW-1185">Reference proteome</keyword>
<dbReference type="OrthoDB" id="6402479at2"/>